<dbReference type="Gene3D" id="3.40.50.150">
    <property type="entry name" value="Vaccinia Virus protein VP39"/>
    <property type="match status" value="2"/>
</dbReference>
<feature type="compositionally biased region" description="Basic and acidic residues" evidence="1">
    <location>
        <begin position="133"/>
        <end position="160"/>
    </location>
</feature>
<feature type="non-terminal residue" evidence="2">
    <location>
        <position position="1"/>
    </location>
</feature>
<protein>
    <recommendedName>
        <fullName evidence="4">Methyltransferase domain-containing protein</fullName>
    </recommendedName>
</protein>
<dbReference type="PANTHER" id="PTHR16148:SF14">
    <property type="entry name" value="MYND-TYPE DOMAIN-CONTAINING PROTEIN"/>
    <property type="match status" value="1"/>
</dbReference>
<feature type="compositionally biased region" description="Basic and acidic residues" evidence="1">
    <location>
        <begin position="556"/>
        <end position="583"/>
    </location>
</feature>
<proteinExistence type="predicted"/>
<dbReference type="InterPro" id="IPR029063">
    <property type="entry name" value="SAM-dependent_MTases_sf"/>
</dbReference>
<sequence>DPRRFAAADLEAWLAAPEVCDLRKLFPVSVDREMWSLAAMAGGIGQLSFPDARSQVRLVAAQCSLMQELSVAAFAEAQQAAQKCAEQAGDADSNSNSNNNDNNKDNNDDNSNNKERSAETCVRRTAGQAAGRLLERWRDNNNNNHNDKEQAPSTFDEVRDFSGNGTRRFSEAYARRAEAALLGAAGGEEGGVLALPLGASVAVSLAGLAMELGRLARLLVEHVRTLWGIRNVMTEISAVYPTIFEQLPVFRVHSDTYGRHWDVLERLLLGLAETDDTGSSKQLRMAELGVACGPIGFHLLQRFPSLQYFGADPTIRDELRAAYEPFNARSKLFETTGEEMHRQLAAEAPMDFVFVDGPHTYSNVRNDLRLWESRVRSGGIIAGHAVIEHRLASGGQDINIGMDGTWRVQPQKRTMGMEVSPTGDPRRFAAADLEAWLAAPEVCDLRKLFPVSVDREMWSLAAMAGGIGQLSFPDARSQVRLVAAQCSLMQELSVAAFAEAQQAAQKCAEQAGDADSNSNSNNNDNNKDNNDDNSNNKERSAETCVRRTAGQAAGRLLERWRDNNNNNHNDKEQAPSTFDEVRDFSGNGTRRFSEAYARRAEAALVGAAGGEEGGVLALPLGASVAASLAGLAMELGRLARLLVEHVRTLWGIRNVMTEISAVYPTILEQLPVFRVHTDTYGRHWDVLERLLLGLAETDDTGSSKQLRMAELGVACGPIGFHLLQRFPSLQYFGADPTIRDELRAAYEPFNARSKLFETTGEEMHRQLAAEAPMDFVFVDGPHTYSNVRNDLRLWESRVRSGGIIAGHDFTLRHPPLLWAVIEHRLASGGQDINIGMDGTWWWQV</sequence>
<dbReference type="EMBL" id="CAJNNW010031790">
    <property type="protein sequence ID" value="CAE8709072.1"/>
    <property type="molecule type" value="Genomic_DNA"/>
</dbReference>
<feature type="compositionally biased region" description="Low complexity" evidence="1">
    <location>
        <begin position="85"/>
        <end position="101"/>
    </location>
</feature>
<feature type="region of interest" description="Disordered" evidence="1">
    <location>
        <begin position="508"/>
        <end position="583"/>
    </location>
</feature>
<dbReference type="AlphaFoldDB" id="A0A813KJD8"/>
<feature type="compositionally biased region" description="Low complexity" evidence="1">
    <location>
        <begin position="508"/>
        <end position="524"/>
    </location>
</feature>
<organism evidence="2 3">
    <name type="scientific">Polarella glacialis</name>
    <name type="common">Dinoflagellate</name>
    <dbReference type="NCBI Taxonomy" id="89957"/>
    <lineage>
        <taxon>Eukaryota</taxon>
        <taxon>Sar</taxon>
        <taxon>Alveolata</taxon>
        <taxon>Dinophyceae</taxon>
        <taxon>Suessiales</taxon>
        <taxon>Suessiaceae</taxon>
        <taxon>Polarella</taxon>
    </lineage>
</organism>
<dbReference type="Proteomes" id="UP000626109">
    <property type="component" value="Unassembled WGS sequence"/>
</dbReference>
<evidence type="ECO:0008006" key="4">
    <source>
        <dbReference type="Google" id="ProtNLM"/>
    </source>
</evidence>
<comment type="caution">
    <text evidence="2">The sequence shown here is derived from an EMBL/GenBank/DDBJ whole genome shotgun (WGS) entry which is preliminary data.</text>
</comment>
<feature type="compositionally biased region" description="Basic and acidic residues" evidence="1">
    <location>
        <begin position="102"/>
        <end position="122"/>
    </location>
</feature>
<gene>
    <name evidence="2" type="ORF">PGLA2088_LOCUS35262</name>
</gene>
<dbReference type="Pfam" id="PF13578">
    <property type="entry name" value="Methyltransf_24"/>
    <property type="match status" value="2"/>
</dbReference>
<name>A0A813KJD8_POLGL</name>
<feature type="region of interest" description="Disordered" evidence="1">
    <location>
        <begin position="85"/>
        <end position="160"/>
    </location>
</feature>
<evidence type="ECO:0000313" key="2">
    <source>
        <dbReference type="EMBL" id="CAE8709072.1"/>
    </source>
</evidence>
<reference evidence="2" key="1">
    <citation type="submission" date="2021-02" db="EMBL/GenBank/DDBJ databases">
        <authorList>
            <person name="Dougan E. K."/>
            <person name="Rhodes N."/>
            <person name="Thang M."/>
            <person name="Chan C."/>
        </authorList>
    </citation>
    <scope>NUCLEOTIDE SEQUENCE</scope>
</reference>
<dbReference type="SUPFAM" id="SSF53335">
    <property type="entry name" value="S-adenosyl-L-methionine-dependent methyltransferases"/>
    <property type="match status" value="2"/>
</dbReference>
<feature type="compositionally biased region" description="Basic and acidic residues" evidence="1">
    <location>
        <begin position="525"/>
        <end position="545"/>
    </location>
</feature>
<evidence type="ECO:0000313" key="3">
    <source>
        <dbReference type="Proteomes" id="UP000626109"/>
    </source>
</evidence>
<dbReference type="PANTHER" id="PTHR16148">
    <property type="entry name" value="NF-KAPPA-B-REPRESSING FACTOR-RELATED"/>
    <property type="match status" value="1"/>
</dbReference>
<evidence type="ECO:0000256" key="1">
    <source>
        <dbReference type="SAM" id="MobiDB-lite"/>
    </source>
</evidence>
<accession>A0A813KJD8</accession>